<keyword evidence="4 6" id="KW-1133">Transmembrane helix</keyword>
<evidence type="ECO:0000256" key="5">
    <source>
        <dbReference type="ARBA" id="ARBA00023306"/>
    </source>
</evidence>
<protein>
    <recommendedName>
        <fullName evidence="7">POTRA domain-containing protein</fullName>
    </recommendedName>
</protein>
<keyword evidence="1" id="KW-1003">Cell membrane</keyword>
<dbReference type="EMBL" id="CADCVB010000218">
    <property type="protein sequence ID" value="CAA9450332.1"/>
    <property type="molecule type" value="Genomic_DNA"/>
</dbReference>
<proteinExistence type="predicted"/>
<sequence>MARLLRKFLRPVAISGTVALLTALVALVVCYLLFPVTGVEVKGARMFPESEAWEAVPEHASLLLLNLDALERRIESNSWVKGAKVLKDRESGIVTVEVEERSAVLDGDLGGHRITLSADGTELPGLGGAVLERVVIDEVQLEEILRVGEVLEENGVALNSVDGVDAKGVEATVEGRRVLFGGDVGYGQTRALEGLIENHPEAPYFDLRSPQRVVIGEESGEESEAETDG</sequence>
<dbReference type="AlphaFoldDB" id="A0A6J4QX12"/>
<evidence type="ECO:0000259" key="7">
    <source>
        <dbReference type="Pfam" id="PF08478"/>
    </source>
</evidence>
<organism evidence="8">
    <name type="scientific">uncultured Rubrobacteraceae bacterium</name>
    <dbReference type="NCBI Taxonomy" id="349277"/>
    <lineage>
        <taxon>Bacteria</taxon>
        <taxon>Bacillati</taxon>
        <taxon>Actinomycetota</taxon>
        <taxon>Rubrobacteria</taxon>
        <taxon>Rubrobacterales</taxon>
        <taxon>Rubrobacteraceae</taxon>
        <taxon>environmental samples</taxon>
    </lineage>
</organism>
<evidence type="ECO:0000256" key="3">
    <source>
        <dbReference type="ARBA" id="ARBA00022692"/>
    </source>
</evidence>
<evidence type="ECO:0000256" key="4">
    <source>
        <dbReference type="ARBA" id="ARBA00022989"/>
    </source>
</evidence>
<keyword evidence="2" id="KW-0132">Cell division</keyword>
<evidence type="ECO:0000256" key="1">
    <source>
        <dbReference type="ARBA" id="ARBA00022475"/>
    </source>
</evidence>
<feature type="transmembrane region" description="Helical" evidence="6">
    <location>
        <begin position="12"/>
        <end position="34"/>
    </location>
</feature>
<evidence type="ECO:0000313" key="8">
    <source>
        <dbReference type="EMBL" id="CAA9450332.1"/>
    </source>
</evidence>
<dbReference type="Pfam" id="PF08478">
    <property type="entry name" value="POTRA_1"/>
    <property type="match status" value="1"/>
</dbReference>
<evidence type="ECO:0000256" key="2">
    <source>
        <dbReference type="ARBA" id="ARBA00022618"/>
    </source>
</evidence>
<keyword evidence="6" id="KW-0472">Membrane</keyword>
<evidence type="ECO:0000256" key="6">
    <source>
        <dbReference type="SAM" id="Phobius"/>
    </source>
</evidence>
<reference evidence="8" key="1">
    <citation type="submission" date="2020-02" db="EMBL/GenBank/DDBJ databases">
        <authorList>
            <person name="Meier V. D."/>
        </authorList>
    </citation>
    <scope>NUCLEOTIDE SEQUENCE</scope>
    <source>
        <strain evidence="8">AVDCRST_MAG78</strain>
    </source>
</reference>
<dbReference type="InterPro" id="IPR013685">
    <property type="entry name" value="POTRA_FtsQ_type"/>
</dbReference>
<feature type="domain" description="POTRA" evidence="7">
    <location>
        <begin position="34"/>
        <end position="101"/>
    </location>
</feature>
<keyword evidence="3 6" id="KW-0812">Transmembrane</keyword>
<keyword evidence="5" id="KW-0131">Cell cycle</keyword>
<accession>A0A6J4QX12</accession>
<gene>
    <name evidence="8" type="ORF">AVDCRST_MAG78-3337</name>
</gene>
<name>A0A6J4QX12_9ACTN</name>
<dbReference type="Gene3D" id="3.10.20.310">
    <property type="entry name" value="membrane protein fhac"/>
    <property type="match status" value="1"/>
</dbReference>